<dbReference type="Proteomes" id="UP000054908">
    <property type="component" value="Unassembled WGS sequence"/>
</dbReference>
<proteinExistence type="predicted"/>
<dbReference type="EMBL" id="LNYL01000044">
    <property type="protein sequence ID" value="KTD25617.1"/>
    <property type="molecule type" value="Genomic_DNA"/>
</dbReference>
<reference evidence="1 2" key="1">
    <citation type="submission" date="2015-11" db="EMBL/GenBank/DDBJ databases">
        <title>Genomic analysis of 38 Legionella species identifies large and diverse effector repertoires.</title>
        <authorList>
            <person name="Burstein D."/>
            <person name="Amaro F."/>
            <person name="Zusman T."/>
            <person name="Lifshitz Z."/>
            <person name="Cohen O."/>
            <person name="Gilbert J.A."/>
            <person name="Pupko T."/>
            <person name="Shuman H.A."/>
            <person name="Segal G."/>
        </authorList>
    </citation>
    <scope>NUCLEOTIDE SEQUENCE [LARGE SCALE GENOMIC DNA]</scope>
    <source>
        <strain evidence="1 2">PX-1-G2-E2</strain>
    </source>
</reference>
<sequence>MLILRQLNRPVHRKAPLRLYHNREQIIDAAILTTHSKKGKGPSSKHFIVINGIKTEVFNKNQLKRRQLLSQQPEEEERGVKRARLQITVKESALTEYYDHLAELEGFSTNQSIDALPQVWQTQLTPEAAQSDESVNHVCLQTTGQRSALTSSYDRILAELEDGLSSTQSTDALPEVRQTRLTQDVAQANSLDWVHALSTPKSARKP</sequence>
<evidence type="ECO:0000313" key="1">
    <source>
        <dbReference type="EMBL" id="KTD25617.1"/>
    </source>
</evidence>
<gene>
    <name evidence="1" type="ORF">Lmac_1981</name>
</gene>
<name>A0A0W0W026_9GAMM</name>
<keyword evidence="2" id="KW-1185">Reference proteome</keyword>
<evidence type="ECO:0000313" key="2">
    <source>
        <dbReference type="Proteomes" id="UP000054908"/>
    </source>
</evidence>
<dbReference type="AlphaFoldDB" id="A0A0W0W026"/>
<accession>A0A0W0W026</accession>
<comment type="caution">
    <text evidence="1">The sequence shown here is derived from an EMBL/GenBank/DDBJ whole genome shotgun (WGS) entry which is preliminary data.</text>
</comment>
<protein>
    <submittedName>
        <fullName evidence="1">Uncharacterized protein</fullName>
    </submittedName>
</protein>
<dbReference type="RefSeq" id="WP_058452723.1">
    <property type="nucleotide sequence ID" value="NZ_CAAAIB010000002.1"/>
</dbReference>
<organism evidence="1 2">
    <name type="scientific">Legionella maceachernii</name>
    <dbReference type="NCBI Taxonomy" id="466"/>
    <lineage>
        <taxon>Bacteria</taxon>
        <taxon>Pseudomonadati</taxon>
        <taxon>Pseudomonadota</taxon>
        <taxon>Gammaproteobacteria</taxon>
        <taxon>Legionellales</taxon>
        <taxon>Legionellaceae</taxon>
        <taxon>Legionella</taxon>
    </lineage>
</organism>
<dbReference type="PATRIC" id="fig|466.6.peg.2093"/>